<dbReference type="GO" id="GO:0005783">
    <property type="term" value="C:endoplasmic reticulum"/>
    <property type="evidence" value="ECO:0007669"/>
    <property type="project" value="TreeGrafter"/>
</dbReference>
<dbReference type="InterPro" id="IPR023352">
    <property type="entry name" value="MAPEG-like_dom_sf"/>
</dbReference>
<reference evidence="7" key="1">
    <citation type="submission" date="2011-02" db="EMBL/GenBank/DDBJ databases">
        <title>The Genome Sequence of Capsaspora owczarzaki ATCC 30864.</title>
        <authorList>
            <person name="Russ C."/>
            <person name="Cuomo C."/>
            <person name="Burger G."/>
            <person name="Gray M.W."/>
            <person name="Holland P.W.H."/>
            <person name="King N."/>
            <person name="Lang F.B.F."/>
            <person name="Roger A.J."/>
            <person name="Ruiz-Trillo I."/>
            <person name="Young S.K."/>
            <person name="Zeng Q."/>
            <person name="Gargeya S."/>
            <person name="Alvarado L."/>
            <person name="Berlin A."/>
            <person name="Chapman S.B."/>
            <person name="Chen Z."/>
            <person name="Freedman E."/>
            <person name="Gellesch M."/>
            <person name="Goldberg J."/>
            <person name="Griggs A."/>
            <person name="Gujja S."/>
            <person name="Heilman E."/>
            <person name="Heiman D."/>
            <person name="Howarth C."/>
            <person name="Mehta T."/>
            <person name="Neiman D."/>
            <person name="Pearson M."/>
            <person name="Roberts A."/>
            <person name="Saif S."/>
            <person name="Shea T."/>
            <person name="Shenoy N."/>
            <person name="Sisk P."/>
            <person name="Stolte C."/>
            <person name="Sykes S."/>
            <person name="White J."/>
            <person name="Yandava C."/>
            <person name="Haas B."/>
            <person name="Nusbaum C."/>
            <person name="Birren B."/>
        </authorList>
    </citation>
    <scope>NUCLEOTIDE SEQUENCE</scope>
    <source>
        <strain evidence="7">ATCC 30864</strain>
    </source>
</reference>
<evidence type="ECO:0000256" key="4">
    <source>
        <dbReference type="ARBA" id="ARBA00023136"/>
    </source>
</evidence>
<accession>A0A0D2WJJ6</accession>
<dbReference type="InParanoid" id="A0A0D2WJJ6"/>
<dbReference type="OMA" id="NLNENDW"/>
<keyword evidence="2 5" id="KW-0812">Transmembrane</keyword>
<dbReference type="Proteomes" id="UP000008743">
    <property type="component" value="Unassembled WGS sequence"/>
</dbReference>
<feature type="transmembrane region" description="Helical" evidence="5">
    <location>
        <begin position="122"/>
        <end position="144"/>
    </location>
</feature>
<evidence type="ECO:0000256" key="3">
    <source>
        <dbReference type="ARBA" id="ARBA00022989"/>
    </source>
</evidence>
<feature type="transmembrane region" description="Helical" evidence="5">
    <location>
        <begin position="77"/>
        <end position="101"/>
    </location>
</feature>
<gene>
    <name evidence="6" type="ORF">CAOG_001584</name>
</gene>
<dbReference type="STRING" id="595528.A0A0D2WJJ6"/>
<evidence type="ECO:0008006" key="8">
    <source>
        <dbReference type="Google" id="ProtNLM"/>
    </source>
</evidence>
<evidence type="ECO:0000256" key="5">
    <source>
        <dbReference type="SAM" id="Phobius"/>
    </source>
</evidence>
<dbReference type="GO" id="GO:0006691">
    <property type="term" value="P:leukotriene metabolic process"/>
    <property type="evidence" value="ECO:0007669"/>
    <property type="project" value="UniProtKB-ARBA"/>
</dbReference>
<sequence length="148" mass="15706">MASLAIPAAFGWPLITATLISAQVVYTGFRYAGGARSQFKVPYPDMTGRNLNENDWKAFNNAQRAHYNYVEGAASVIALNIISGLFFPHASAAAAGVYIIGRELYARGYTKNGPTGRSVGAGLLDTALVVMFGLSLVGAGGLIYRARQ</sequence>
<evidence type="ECO:0000313" key="6">
    <source>
        <dbReference type="EMBL" id="KJE90245.1"/>
    </source>
</evidence>
<dbReference type="PANTHER" id="PTHR10250:SF26">
    <property type="entry name" value="GLUTATHIONE S-TRANSFERASE 3, MITOCHONDRIAL"/>
    <property type="match status" value="1"/>
</dbReference>
<dbReference type="GO" id="GO:0004364">
    <property type="term" value="F:glutathione transferase activity"/>
    <property type="evidence" value="ECO:0007669"/>
    <property type="project" value="TreeGrafter"/>
</dbReference>
<dbReference type="InterPro" id="IPR001129">
    <property type="entry name" value="Membr-assoc_MAPEG"/>
</dbReference>
<keyword evidence="4 5" id="KW-0472">Membrane</keyword>
<evidence type="ECO:0000256" key="1">
    <source>
        <dbReference type="ARBA" id="ARBA00004141"/>
    </source>
</evidence>
<dbReference type="GO" id="GO:0016020">
    <property type="term" value="C:membrane"/>
    <property type="evidence" value="ECO:0007669"/>
    <property type="project" value="UniProtKB-SubCell"/>
</dbReference>
<dbReference type="GO" id="GO:0005635">
    <property type="term" value="C:nuclear envelope"/>
    <property type="evidence" value="ECO:0007669"/>
    <property type="project" value="TreeGrafter"/>
</dbReference>
<dbReference type="PhylomeDB" id="A0A0D2WJJ6"/>
<dbReference type="InterPro" id="IPR050997">
    <property type="entry name" value="MAPEG"/>
</dbReference>
<evidence type="ECO:0000256" key="2">
    <source>
        <dbReference type="ARBA" id="ARBA00022692"/>
    </source>
</evidence>
<dbReference type="OrthoDB" id="410651at2759"/>
<proteinExistence type="predicted"/>
<keyword evidence="7" id="KW-1185">Reference proteome</keyword>
<dbReference type="AlphaFoldDB" id="A0A0D2WJJ6"/>
<evidence type="ECO:0000313" key="7">
    <source>
        <dbReference type="Proteomes" id="UP000008743"/>
    </source>
</evidence>
<organism evidence="6 7">
    <name type="scientific">Capsaspora owczarzaki (strain ATCC 30864)</name>
    <dbReference type="NCBI Taxonomy" id="595528"/>
    <lineage>
        <taxon>Eukaryota</taxon>
        <taxon>Filasterea</taxon>
        <taxon>Capsaspora</taxon>
    </lineage>
</organism>
<dbReference type="GO" id="GO:0004602">
    <property type="term" value="F:glutathione peroxidase activity"/>
    <property type="evidence" value="ECO:0007669"/>
    <property type="project" value="TreeGrafter"/>
</dbReference>
<dbReference type="EMBL" id="KE346361">
    <property type="protein sequence ID" value="KJE90245.1"/>
    <property type="molecule type" value="Genomic_DNA"/>
</dbReference>
<dbReference type="Gene3D" id="1.20.120.550">
    <property type="entry name" value="Membrane associated eicosanoid/glutathione metabolism-like domain"/>
    <property type="match status" value="1"/>
</dbReference>
<comment type="subcellular location">
    <subcellularLocation>
        <location evidence="1">Membrane</location>
        <topology evidence="1">Multi-pass membrane protein</topology>
    </subcellularLocation>
</comment>
<keyword evidence="3 5" id="KW-1133">Transmembrane helix</keyword>
<dbReference type="Pfam" id="PF01124">
    <property type="entry name" value="MAPEG"/>
    <property type="match status" value="1"/>
</dbReference>
<dbReference type="PANTHER" id="PTHR10250">
    <property type="entry name" value="MICROSOMAL GLUTATHIONE S-TRANSFERASE"/>
    <property type="match status" value="1"/>
</dbReference>
<dbReference type="RefSeq" id="XP_004364452.1">
    <property type="nucleotide sequence ID" value="XM_004364395.2"/>
</dbReference>
<name>A0A0D2WJJ6_CAPO3</name>
<dbReference type="SUPFAM" id="SSF161084">
    <property type="entry name" value="MAPEG domain-like"/>
    <property type="match status" value="1"/>
</dbReference>
<protein>
    <recommendedName>
        <fullName evidence="8">Microsomal glutathione S-transferase 3</fullName>
    </recommendedName>
</protein>